<dbReference type="PROSITE" id="PS51918">
    <property type="entry name" value="RADICAL_SAM"/>
    <property type="match status" value="1"/>
</dbReference>
<accession>A0A369B6G0</accession>
<dbReference type="Pfam" id="PF04055">
    <property type="entry name" value="Radical_SAM"/>
    <property type="match status" value="1"/>
</dbReference>
<dbReference type="InterPro" id="IPR023885">
    <property type="entry name" value="4Fe4S-binding_SPASM_dom"/>
</dbReference>
<dbReference type="NCBIfam" id="TIGR04085">
    <property type="entry name" value="rSAM_more_4Fe4S"/>
    <property type="match status" value="1"/>
</dbReference>
<gene>
    <name evidence="6" type="ORF">DFR58_1085</name>
</gene>
<keyword evidence="4" id="KW-0411">Iron-sulfur</keyword>
<evidence type="ECO:0000313" key="6">
    <source>
        <dbReference type="EMBL" id="RCX17112.1"/>
    </source>
</evidence>
<dbReference type="Proteomes" id="UP000253034">
    <property type="component" value="Unassembled WGS sequence"/>
</dbReference>
<dbReference type="AlphaFoldDB" id="A0A369B6G0"/>
<dbReference type="InterPro" id="IPR050377">
    <property type="entry name" value="Radical_SAM_PqqE_MftC-like"/>
</dbReference>
<dbReference type="Gene3D" id="3.20.20.70">
    <property type="entry name" value="Aldolase class I"/>
    <property type="match status" value="1"/>
</dbReference>
<dbReference type="SFLD" id="SFLDG01067">
    <property type="entry name" value="SPASM/twitch_domain_containing"/>
    <property type="match status" value="1"/>
</dbReference>
<feature type="domain" description="Radical SAM core" evidence="5">
    <location>
        <begin position="137"/>
        <end position="353"/>
    </location>
</feature>
<dbReference type="GO" id="GO:0046872">
    <property type="term" value="F:metal ion binding"/>
    <property type="evidence" value="ECO:0007669"/>
    <property type="project" value="UniProtKB-KW"/>
</dbReference>
<dbReference type="InterPro" id="IPR006638">
    <property type="entry name" value="Elp3/MiaA/NifB-like_rSAM"/>
</dbReference>
<keyword evidence="1" id="KW-0949">S-adenosyl-L-methionine</keyword>
<dbReference type="SMART" id="SM00729">
    <property type="entry name" value="Elp3"/>
    <property type="match status" value="1"/>
</dbReference>
<keyword evidence="3" id="KW-0408">Iron</keyword>
<dbReference type="InterPro" id="IPR013785">
    <property type="entry name" value="Aldolase_TIM"/>
</dbReference>
<dbReference type="InterPro" id="IPR007197">
    <property type="entry name" value="rSAM"/>
</dbReference>
<dbReference type="PANTHER" id="PTHR11228:SF7">
    <property type="entry name" value="PQQA PEPTIDE CYCLASE"/>
    <property type="match status" value="1"/>
</dbReference>
<dbReference type="CDD" id="cd01335">
    <property type="entry name" value="Radical_SAM"/>
    <property type="match status" value="1"/>
</dbReference>
<sequence>MLKDNSLLSAGMEPISSPDSKPKVISPWRIRNDVKNLVVYKCITAEVIYKVLSPVEAIIVPFFNGQNTKIEIYRYWLDINNASQESINDLTCIFTRVMDILEKSEFVSEDGELSPTFTDGSDLVPDFKSYSFPVNRLERPISVSLEITNNCATDCIYCYAERLPCRELDFNQIKSIIKDLYENDIYIVDVGGADVFTRWDAFQILEEMVNHKFVFFLSTKVHITYEAAERLAALGIGIRDAKPHLKRILQISIDSADSEIASFLVKRRNYLETSVDSVKNCVKAGVYPRIKCVLTSYNAGAARGLVEKFYPLGVEEFQFVHYGRSFFRHDDSLFLSFEDKLRLIETAGALRKEYPQLKFTFQEDKNTGAPIRKSKEQWENRSICSGGRTSMRMKPNGDIMLCEQIPHKTEFTMGNLLDSSVVEIWNSNSIRDFLYAPRDMFKDTACEKCIYFETCHFEKGYCYRDSLSNFNTVFDAPADCPYQSKDGIRQT</sequence>
<reference evidence="6 7" key="1">
    <citation type="submission" date="2018-07" db="EMBL/GenBank/DDBJ databases">
        <title>Genomic Encyclopedia of Type Strains, Phase IV (KMG-IV): sequencing the most valuable type-strain genomes for metagenomic binning, comparative biology and taxonomic classification.</title>
        <authorList>
            <person name="Goeker M."/>
        </authorList>
    </citation>
    <scope>NUCLEOTIDE SEQUENCE [LARGE SCALE GENOMIC DNA]</scope>
    <source>
        <strain evidence="6 7">DSM 27016</strain>
    </source>
</reference>
<proteinExistence type="predicted"/>
<dbReference type="CDD" id="cd21109">
    <property type="entry name" value="SPASM"/>
    <property type="match status" value="1"/>
</dbReference>
<evidence type="ECO:0000256" key="1">
    <source>
        <dbReference type="ARBA" id="ARBA00022691"/>
    </source>
</evidence>
<evidence type="ECO:0000256" key="2">
    <source>
        <dbReference type="ARBA" id="ARBA00022723"/>
    </source>
</evidence>
<dbReference type="Pfam" id="PF13186">
    <property type="entry name" value="SPASM"/>
    <property type="match status" value="1"/>
</dbReference>
<keyword evidence="2" id="KW-0479">Metal-binding</keyword>
<comment type="caution">
    <text evidence="6">The sequence shown here is derived from an EMBL/GenBank/DDBJ whole genome shotgun (WGS) entry which is preliminary data.</text>
</comment>
<dbReference type="GO" id="GO:0051536">
    <property type="term" value="F:iron-sulfur cluster binding"/>
    <property type="evidence" value="ECO:0007669"/>
    <property type="project" value="UniProtKB-KW"/>
</dbReference>
<dbReference type="GO" id="GO:0003824">
    <property type="term" value="F:catalytic activity"/>
    <property type="evidence" value="ECO:0007669"/>
    <property type="project" value="InterPro"/>
</dbReference>
<dbReference type="GO" id="GO:0006783">
    <property type="term" value="P:heme biosynthetic process"/>
    <property type="evidence" value="ECO:0007669"/>
    <property type="project" value="TreeGrafter"/>
</dbReference>
<dbReference type="InterPro" id="IPR058240">
    <property type="entry name" value="rSAM_sf"/>
</dbReference>
<protein>
    <submittedName>
        <fullName evidence="6">Radical SAM protein with 4Fe4S-binding SPASM domain</fullName>
    </submittedName>
</protein>
<evidence type="ECO:0000256" key="3">
    <source>
        <dbReference type="ARBA" id="ARBA00023004"/>
    </source>
</evidence>
<dbReference type="SFLD" id="SFLDS00029">
    <property type="entry name" value="Radical_SAM"/>
    <property type="match status" value="1"/>
</dbReference>
<name>A0A369B6G0_9FIRM</name>
<dbReference type="EMBL" id="QPJT01000008">
    <property type="protein sequence ID" value="RCX17112.1"/>
    <property type="molecule type" value="Genomic_DNA"/>
</dbReference>
<evidence type="ECO:0000256" key="4">
    <source>
        <dbReference type="ARBA" id="ARBA00023014"/>
    </source>
</evidence>
<dbReference type="OrthoDB" id="7021155at2"/>
<dbReference type="SUPFAM" id="SSF102114">
    <property type="entry name" value="Radical SAM enzymes"/>
    <property type="match status" value="1"/>
</dbReference>
<keyword evidence="7" id="KW-1185">Reference proteome</keyword>
<evidence type="ECO:0000259" key="5">
    <source>
        <dbReference type="PROSITE" id="PS51918"/>
    </source>
</evidence>
<organism evidence="6 7">
    <name type="scientific">Anaerobacterium chartisolvens</name>
    <dbReference type="NCBI Taxonomy" id="1297424"/>
    <lineage>
        <taxon>Bacteria</taxon>
        <taxon>Bacillati</taxon>
        <taxon>Bacillota</taxon>
        <taxon>Clostridia</taxon>
        <taxon>Eubacteriales</taxon>
        <taxon>Oscillospiraceae</taxon>
        <taxon>Anaerobacterium</taxon>
    </lineage>
</organism>
<dbReference type="PANTHER" id="PTHR11228">
    <property type="entry name" value="RADICAL SAM DOMAIN PROTEIN"/>
    <property type="match status" value="1"/>
</dbReference>
<evidence type="ECO:0000313" key="7">
    <source>
        <dbReference type="Proteomes" id="UP000253034"/>
    </source>
</evidence>